<evidence type="ECO:0000313" key="1">
    <source>
        <dbReference type="EMBL" id="PTA69046.1"/>
    </source>
</evidence>
<proteinExistence type="predicted"/>
<dbReference type="AlphaFoldDB" id="A0A2T3WAY2"/>
<name>A0A2T3WAY2_9DEIO</name>
<dbReference type="EMBL" id="PYSV01000003">
    <property type="protein sequence ID" value="PTA69046.1"/>
    <property type="molecule type" value="Genomic_DNA"/>
</dbReference>
<evidence type="ECO:0000313" key="2">
    <source>
        <dbReference type="Proteomes" id="UP000240317"/>
    </source>
</evidence>
<dbReference type="Proteomes" id="UP000240317">
    <property type="component" value="Unassembled WGS sequence"/>
</dbReference>
<protein>
    <submittedName>
        <fullName evidence="1">Uncharacterized protein</fullName>
    </submittedName>
</protein>
<reference evidence="1 2" key="1">
    <citation type="submission" date="2018-03" db="EMBL/GenBank/DDBJ databases">
        <title>Draft genome of Deinococcus sp. OD32.</title>
        <authorList>
            <person name="Wang X.-P."/>
            <person name="Du Z.-J."/>
        </authorList>
    </citation>
    <scope>NUCLEOTIDE SEQUENCE [LARGE SCALE GENOMIC DNA]</scope>
    <source>
        <strain evidence="1 2">OD32</strain>
    </source>
</reference>
<keyword evidence="2" id="KW-1185">Reference proteome</keyword>
<organism evidence="1 2">
    <name type="scientific">Deinococcus arcticus</name>
    <dbReference type="NCBI Taxonomy" id="2136176"/>
    <lineage>
        <taxon>Bacteria</taxon>
        <taxon>Thermotogati</taxon>
        <taxon>Deinococcota</taxon>
        <taxon>Deinococci</taxon>
        <taxon>Deinococcales</taxon>
        <taxon>Deinococcaceae</taxon>
        <taxon>Deinococcus</taxon>
    </lineage>
</organism>
<comment type="caution">
    <text evidence="1">The sequence shown here is derived from an EMBL/GenBank/DDBJ whole genome shotgun (WGS) entry which is preliminary data.</text>
</comment>
<sequence length="193" mass="21009">MGQNAALGFRLSTCTQDCAPYDAGMQPVRVRRLCMPLGMLGLTALLTGCSWGRDSRSAQATEQAAADTARDTMILAARATGATRLEAGGRWRHCSGGIGHQYSGGGVVWAPQGNVSRQLEAIRAALVEAGFTDVSQLKDRVSVQRNEITLTLRYHRTYRGWPVSFYSKCHIYRGADGQRVNSTAYRDLEGLIP</sequence>
<gene>
    <name evidence="1" type="ORF">C8263_04440</name>
</gene>
<accession>A0A2T3WAY2</accession>